<gene>
    <name evidence="1" type="ORF">OVA965_LOCUS8216</name>
    <name evidence="2" type="ORF">TMI583_LOCUS8212</name>
</gene>
<name>A0A8S2D3W0_9BILA</name>
<dbReference type="AlphaFoldDB" id="A0A8S2D3W0"/>
<sequence length="194" mass="22757">MKENVRPANRENIYWKMTHILNCDAILADVKSNGDPTTCDKYYAIKPYSDASVFPHYGNISLFDTETKFFLPIANFTFDVNDTSDLYYFVAGPVAVNIDDSIIYMPVECATSFQRLLLLSYNMKTGKYYQSKWILSSGVFHFLFYDPIRRRLFGLRDVSTFTFYMEEYDLKTLDVVKVYTQQDGEKYAFQNRHK</sequence>
<protein>
    <submittedName>
        <fullName evidence="1">Uncharacterized protein</fullName>
    </submittedName>
</protein>
<dbReference type="EMBL" id="CAJNOK010002733">
    <property type="protein sequence ID" value="CAF0872696.1"/>
    <property type="molecule type" value="Genomic_DNA"/>
</dbReference>
<organism evidence="1 3">
    <name type="scientific">Didymodactylos carnosus</name>
    <dbReference type="NCBI Taxonomy" id="1234261"/>
    <lineage>
        <taxon>Eukaryota</taxon>
        <taxon>Metazoa</taxon>
        <taxon>Spiralia</taxon>
        <taxon>Gnathifera</taxon>
        <taxon>Rotifera</taxon>
        <taxon>Eurotatoria</taxon>
        <taxon>Bdelloidea</taxon>
        <taxon>Philodinida</taxon>
        <taxon>Philodinidae</taxon>
        <taxon>Didymodactylos</taxon>
    </lineage>
</organism>
<evidence type="ECO:0000313" key="1">
    <source>
        <dbReference type="EMBL" id="CAF0872696.1"/>
    </source>
</evidence>
<comment type="caution">
    <text evidence="1">The sequence shown here is derived from an EMBL/GenBank/DDBJ whole genome shotgun (WGS) entry which is preliminary data.</text>
</comment>
<evidence type="ECO:0000313" key="2">
    <source>
        <dbReference type="EMBL" id="CAF3657501.1"/>
    </source>
</evidence>
<dbReference type="Proteomes" id="UP000677228">
    <property type="component" value="Unassembled WGS sequence"/>
</dbReference>
<dbReference type="EMBL" id="CAJOBA010002734">
    <property type="protein sequence ID" value="CAF3657501.1"/>
    <property type="molecule type" value="Genomic_DNA"/>
</dbReference>
<dbReference type="Proteomes" id="UP000682733">
    <property type="component" value="Unassembled WGS sequence"/>
</dbReference>
<evidence type="ECO:0000313" key="3">
    <source>
        <dbReference type="Proteomes" id="UP000677228"/>
    </source>
</evidence>
<accession>A0A8S2D3W0</accession>
<reference evidence="1" key="1">
    <citation type="submission" date="2021-02" db="EMBL/GenBank/DDBJ databases">
        <authorList>
            <person name="Nowell W R."/>
        </authorList>
    </citation>
    <scope>NUCLEOTIDE SEQUENCE</scope>
</reference>
<proteinExistence type="predicted"/>